<dbReference type="AlphaFoldDB" id="A0A1M6G4T9"/>
<dbReference type="RefSeq" id="WP_072907213.1">
    <property type="nucleotide sequence ID" value="NZ_FQZT01000004.1"/>
</dbReference>
<feature type="transmembrane region" description="Helical" evidence="1">
    <location>
        <begin position="90"/>
        <end position="114"/>
    </location>
</feature>
<name>A0A1M6G4T9_MALRU</name>
<keyword evidence="1" id="KW-0812">Transmembrane</keyword>
<feature type="transmembrane region" description="Helical" evidence="1">
    <location>
        <begin position="135"/>
        <end position="156"/>
    </location>
</feature>
<evidence type="ECO:0008006" key="4">
    <source>
        <dbReference type="Google" id="ProtNLM"/>
    </source>
</evidence>
<keyword evidence="3" id="KW-1185">Reference proteome</keyword>
<sequence length="412" mass="46978">MRIIGNIFLILFLNAAALGIADTLIGKTPHFLWLSPLYGFIGSFLTFFAFVLYLGMAFNKYLPKRVLLPPLLFICWQMVHFYPLEKCAGSYYMAIVLLGQLLIGLLALQLNFKLNKKSRLFVSSQFPEPCFSLKNMLRFMLINIPIFPLVIFLLFFSSVSDLVDQQGAGFMCLKPNGLYMVEKTYRKGEKQILLNGMIHLGQQSYYDDLSASLRGKQAILLAEGVSDNLGLLKSDFSYQKIADLLGLASQERMLVEGRLVDSASLDRLEDKSPEKIDVLQADIDLSEFDSRTIKVLNALGHYLLDADSLAEGFRRFNDWSRQHTNSETNQIVMHDLIERRNKAVLSYLPKALNKYDTVVIPWGALHMPGLERAILGKGFRLHEQDKRLSIDFLQLPFRKLWQNNSTEEKESV</sequence>
<evidence type="ECO:0000313" key="3">
    <source>
        <dbReference type="Proteomes" id="UP000184171"/>
    </source>
</evidence>
<dbReference type="Proteomes" id="UP000184171">
    <property type="component" value="Unassembled WGS sequence"/>
</dbReference>
<organism evidence="2 3">
    <name type="scientific">Malonomonas rubra DSM 5091</name>
    <dbReference type="NCBI Taxonomy" id="1122189"/>
    <lineage>
        <taxon>Bacteria</taxon>
        <taxon>Pseudomonadati</taxon>
        <taxon>Thermodesulfobacteriota</taxon>
        <taxon>Desulfuromonadia</taxon>
        <taxon>Desulfuromonadales</taxon>
        <taxon>Geopsychrobacteraceae</taxon>
        <taxon>Malonomonas</taxon>
    </lineage>
</organism>
<evidence type="ECO:0000256" key="1">
    <source>
        <dbReference type="SAM" id="Phobius"/>
    </source>
</evidence>
<feature type="transmembrane region" description="Helical" evidence="1">
    <location>
        <begin position="31"/>
        <end position="54"/>
    </location>
</feature>
<keyword evidence="1" id="KW-1133">Transmembrane helix</keyword>
<feature type="transmembrane region" description="Helical" evidence="1">
    <location>
        <begin position="66"/>
        <end position="84"/>
    </location>
</feature>
<protein>
    <recommendedName>
        <fullName evidence="4">TraB family protein</fullName>
    </recommendedName>
</protein>
<accession>A0A1M6G4T9</accession>
<dbReference type="EMBL" id="FQZT01000004">
    <property type="protein sequence ID" value="SHJ04979.1"/>
    <property type="molecule type" value="Genomic_DNA"/>
</dbReference>
<dbReference type="OrthoDB" id="194559at2"/>
<gene>
    <name evidence="2" type="ORF">SAMN02745165_01410</name>
</gene>
<evidence type="ECO:0000313" key="2">
    <source>
        <dbReference type="EMBL" id="SHJ04979.1"/>
    </source>
</evidence>
<proteinExistence type="predicted"/>
<keyword evidence="1" id="KW-0472">Membrane</keyword>
<reference evidence="2 3" key="1">
    <citation type="submission" date="2016-11" db="EMBL/GenBank/DDBJ databases">
        <authorList>
            <person name="Jaros S."/>
            <person name="Januszkiewicz K."/>
            <person name="Wedrychowicz H."/>
        </authorList>
    </citation>
    <scope>NUCLEOTIDE SEQUENCE [LARGE SCALE GENOMIC DNA]</scope>
    <source>
        <strain evidence="2 3">DSM 5091</strain>
    </source>
</reference>